<proteinExistence type="predicted"/>
<evidence type="ECO:0000256" key="2">
    <source>
        <dbReference type="SAM" id="SignalP"/>
    </source>
</evidence>
<protein>
    <recommendedName>
        <fullName evidence="5">4Fe-4S ferredoxin-type domain-containing protein</fullName>
    </recommendedName>
</protein>
<evidence type="ECO:0000313" key="4">
    <source>
        <dbReference type="Proteomes" id="UP000315995"/>
    </source>
</evidence>
<evidence type="ECO:0008006" key="5">
    <source>
        <dbReference type="Google" id="ProtNLM"/>
    </source>
</evidence>
<sequence>MKDNLRLRAFWLRLFGVALMVLAVGMTMSTSTPASASTLASYDAEKANSADPCESECPGELPDGECPDNCAHCGCCSAVAFSLLPTTIAVSAAPDPAGADSPPYPSVVPSDVTHGIFKPPQHSSVY</sequence>
<feature type="signal peptide" evidence="2">
    <location>
        <begin position="1"/>
        <end position="36"/>
    </location>
</feature>
<evidence type="ECO:0000313" key="3">
    <source>
        <dbReference type="EMBL" id="QDG50564.1"/>
    </source>
</evidence>
<evidence type="ECO:0000256" key="1">
    <source>
        <dbReference type="SAM" id="MobiDB-lite"/>
    </source>
</evidence>
<feature type="region of interest" description="Disordered" evidence="1">
    <location>
        <begin position="92"/>
        <end position="126"/>
    </location>
</feature>
<feature type="chain" id="PRO_5030106244" description="4Fe-4S ferredoxin-type domain-containing protein" evidence="2">
    <location>
        <begin position="37"/>
        <end position="126"/>
    </location>
</feature>
<gene>
    <name evidence="3" type="ORF">FIV42_07400</name>
</gene>
<keyword evidence="4" id="KW-1185">Reference proteome</keyword>
<reference evidence="3 4" key="1">
    <citation type="submission" date="2019-06" db="EMBL/GenBank/DDBJ databases">
        <title>Persicimonas caeni gen. nov., sp. nov., a predatory bacterium isolated from solar saltern.</title>
        <authorList>
            <person name="Wang S."/>
        </authorList>
    </citation>
    <scope>NUCLEOTIDE SEQUENCE [LARGE SCALE GENOMIC DNA]</scope>
    <source>
        <strain evidence="3 4">YN101</strain>
    </source>
</reference>
<keyword evidence="2" id="KW-0732">Signal</keyword>
<dbReference type="AlphaFoldDB" id="A0A4Y6PQG8"/>
<feature type="compositionally biased region" description="Low complexity" evidence="1">
    <location>
        <begin position="92"/>
        <end position="112"/>
    </location>
</feature>
<dbReference type="RefSeq" id="WP_141197056.1">
    <property type="nucleotide sequence ID" value="NZ_CP041186.1"/>
</dbReference>
<accession>A0A5B8Y1H0</accession>
<dbReference type="EMBL" id="CP041186">
    <property type="protein sequence ID" value="QDG50564.1"/>
    <property type="molecule type" value="Genomic_DNA"/>
</dbReference>
<accession>A0A4Y6PQG8</accession>
<dbReference type="Proteomes" id="UP000315995">
    <property type="component" value="Chromosome"/>
</dbReference>
<name>A0A4Y6PQG8_PERCE</name>
<organism evidence="3 4">
    <name type="scientific">Persicimonas caeni</name>
    <dbReference type="NCBI Taxonomy" id="2292766"/>
    <lineage>
        <taxon>Bacteria</taxon>
        <taxon>Deltaproteobacteria</taxon>
        <taxon>Bradymonadales</taxon>
        <taxon>Bradymonadaceae</taxon>
        <taxon>Persicimonas</taxon>
    </lineage>
</organism>